<comment type="similarity">
    <text evidence="4">Belongs to the CDP-alcohol phosphatidyltransferase class-I family.</text>
</comment>
<keyword evidence="10" id="KW-0443">Lipid metabolism</keyword>
<comment type="subcellular location">
    <subcellularLocation>
        <location evidence="1">Membrane</location>
        <topology evidence="1">Multi-pass membrane protein</topology>
    </subcellularLocation>
</comment>
<proteinExistence type="inferred from homology"/>
<keyword evidence="13" id="KW-1208">Phospholipid metabolism</keyword>
<comment type="catalytic activity">
    <reaction evidence="14">
        <text>a CDP-1,2-diacyl-sn-glycerol + sn-glycerol 3-phosphate = a 1,2-diacyl-sn-glycero-3-phospho-(1'-sn-glycero-3'-phosphate) + CMP + H(+)</text>
        <dbReference type="Rhea" id="RHEA:12593"/>
        <dbReference type="ChEBI" id="CHEBI:15378"/>
        <dbReference type="ChEBI" id="CHEBI:57597"/>
        <dbReference type="ChEBI" id="CHEBI:58332"/>
        <dbReference type="ChEBI" id="CHEBI:60110"/>
        <dbReference type="ChEBI" id="CHEBI:60377"/>
        <dbReference type="EC" id="2.7.8.5"/>
    </reaction>
</comment>
<name>A0A5C8PVX7_9HYPH</name>
<evidence type="ECO:0000256" key="6">
    <source>
        <dbReference type="ARBA" id="ARBA00014944"/>
    </source>
</evidence>
<keyword evidence="9 15" id="KW-1133">Transmembrane helix</keyword>
<comment type="caution">
    <text evidence="16">The sequence shown here is derived from an EMBL/GenBank/DDBJ whole genome shotgun (WGS) entry which is preliminary data.</text>
</comment>
<dbReference type="Pfam" id="PF01066">
    <property type="entry name" value="CDP-OH_P_transf"/>
    <property type="match status" value="1"/>
</dbReference>
<dbReference type="PANTHER" id="PTHR14269">
    <property type="entry name" value="CDP-DIACYLGLYCEROL--GLYCEROL-3-PHOSPHATE 3-PHOSPHATIDYLTRANSFERASE-RELATED"/>
    <property type="match status" value="1"/>
</dbReference>
<dbReference type="Proteomes" id="UP000321638">
    <property type="component" value="Unassembled WGS sequence"/>
</dbReference>
<reference evidence="16 17" key="1">
    <citation type="submission" date="2019-06" db="EMBL/GenBank/DDBJ databases">
        <title>New taxonomy in bacterial strain CC-CFT640, isolated from vineyard.</title>
        <authorList>
            <person name="Lin S.-Y."/>
            <person name="Tsai C.-F."/>
            <person name="Young C.-C."/>
        </authorList>
    </citation>
    <scope>NUCLEOTIDE SEQUENCE [LARGE SCALE GENOMIC DNA]</scope>
    <source>
        <strain evidence="16 17">CC-CFT640</strain>
    </source>
</reference>
<evidence type="ECO:0000313" key="17">
    <source>
        <dbReference type="Proteomes" id="UP000321638"/>
    </source>
</evidence>
<keyword evidence="7" id="KW-0444">Lipid biosynthesis</keyword>
<evidence type="ECO:0000256" key="12">
    <source>
        <dbReference type="ARBA" id="ARBA00023209"/>
    </source>
</evidence>
<dbReference type="OrthoDB" id="9796672at2"/>
<dbReference type="GO" id="GO:0046474">
    <property type="term" value="P:glycerophospholipid biosynthetic process"/>
    <property type="evidence" value="ECO:0007669"/>
    <property type="project" value="TreeGrafter"/>
</dbReference>
<evidence type="ECO:0000256" key="10">
    <source>
        <dbReference type="ARBA" id="ARBA00023098"/>
    </source>
</evidence>
<dbReference type="GO" id="GO:0008444">
    <property type="term" value="F:CDP-diacylglycerol-glycerol-3-phosphate 3-phosphatidyltransferase activity"/>
    <property type="evidence" value="ECO:0007669"/>
    <property type="project" value="UniProtKB-EC"/>
</dbReference>
<feature type="transmembrane region" description="Helical" evidence="15">
    <location>
        <begin position="149"/>
        <end position="171"/>
    </location>
</feature>
<feature type="transmembrane region" description="Helical" evidence="15">
    <location>
        <begin position="85"/>
        <end position="105"/>
    </location>
</feature>
<evidence type="ECO:0000256" key="14">
    <source>
        <dbReference type="ARBA" id="ARBA00048586"/>
    </source>
</evidence>
<feature type="transmembrane region" description="Helical" evidence="15">
    <location>
        <begin position="12"/>
        <end position="37"/>
    </location>
</feature>
<evidence type="ECO:0000256" key="3">
    <source>
        <dbReference type="ARBA" id="ARBA00005189"/>
    </source>
</evidence>
<dbReference type="EC" id="2.7.8.5" evidence="5"/>
<dbReference type="InterPro" id="IPR043130">
    <property type="entry name" value="CDP-OH_PTrfase_TM_dom"/>
</dbReference>
<evidence type="ECO:0000256" key="4">
    <source>
        <dbReference type="ARBA" id="ARBA00010441"/>
    </source>
</evidence>
<dbReference type="Gene3D" id="1.20.120.1760">
    <property type="match status" value="1"/>
</dbReference>
<evidence type="ECO:0000256" key="2">
    <source>
        <dbReference type="ARBA" id="ARBA00005042"/>
    </source>
</evidence>
<evidence type="ECO:0000313" key="16">
    <source>
        <dbReference type="EMBL" id="TXL82211.1"/>
    </source>
</evidence>
<accession>A0A5C8PVX7</accession>
<dbReference type="InterPro" id="IPR050324">
    <property type="entry name" value="CDP-alcohol_PTase-I"/>
</dbReference>
<dbReference type="RefSeq" id="WP_147844915.1">
    <property type="nucleotide sequence ID" value="NZ_VDUZ01000001.1"/>
</dbReference>
<evidence type="ECO:0000256" key="1">
    <source>
        <dbReference type="ARBA" id="ARBA00004141"/>
    </source>
</evidence>
<dbReference type="InterPro" id="IPR004570">
    <property type="entry name" value="Phosphatidylglycerol_P_synth"/>
</dbReference>
<evidence type="ECO:0000256" key="9">
    <source>
        <dbReference type="ARBA" id="ARBA00022989"/>
    </source>
</evidence>
<dbReference type="PIRSF" id="PIRSF000847">
    <property type="entry name" value="Phos_ph_gly_syn"/>
    <property type="match status" value="1"/>
</dbReference>
<protein>
    <recommendedName>
        <fullName evidence="6">CDP-diacylglycerol--glycerol-3-phosphate 3-phosphatidyltransferase</fullName>
        <ecNumber evidence="5">2.7.8.5</ecNumber>
    </recommendedName>
</protein>
<sequence length="191" mass="20899">MIAHVPNLISLARLAAVPAVIWCVLAGENVAAFWIFLIAGLSDAVDGLIAKRLNVTSQFGAWLDPLADKTLLVGTYVALTLRDALPMWLTILVVFRDMFIIGGALTVQALTQRFHVEPLMISKVNTALQIGLIVVVMAERAYFPLPPHLVVWGAAVVAVTTVLSGAAYAITWSRRVTAWERERREGEQPKE</sequence>
<dbReference type="InterPro" id="IPR000462">
    <property type="entry name" value="CDP-OH_P_trans"/>
</dbReference>
<comment type="pathway">
    <text evidence="2">Phospholipid metabolism; phosphatidylglycerol biosynthesis; phosphatidylglycerol from CDP-diacylglycerol: step 1/2.</text>
</comment>
<evidence type="ECO:0000256" key="13">
    <source>
        <dbReference type="ARBA" id="ARBA00023264"/>
    </source>
</evidence>
<gene>
    <name evidence="16" type="ORF">FHP25_00490</name>
</gene>
<dbReference type="PANTHER" id="PTHR14269:SF62">
    <property type="entry name" value="CDP-DIACYLGLYCEROL--GLYCEROL-3-PHOSPHATE 3-PHOSPHATIDYLTRANSFERASE 1, CHLOROPLASTIC"/>
    <property type="match status" value="1"/>
</dbReference>
<organism evidence="16 17">
    <name type="scientific">Vineibacter terrae</name>
    <dbReference type="NCBI Taxonomy" id="2586908"/>
    <lineage>
        <taxon>Bacteria</taxon>
        <taxon>Pseudomonadati</taxon>
        <taxon>Pseudomonadota</taxon>
        <taxon>Alphaproteobacteria</taxon>
        <taxon>Hyphomicrobiales</taxon>
        <taxon>Vineibacter</taxon>
    </lineage>
</organism>
<comment type="pathway">
    <text evidence="3">Lipid metabolism.</text>
</comment>
<keyword evidence="8 15" id="KW-0812">Transmembrane</keyword>
<dbReference type="EMBL" id="VDUZ01000001">
    <property type="protein sequence ID" value="TXL82211.1"/>
    <property type="molecule type" value="Genomic_DNA"/>
</dbReference>
<evidence type="ECO:0000256" key="11">
    <source>
        <dbReference type="ARBA" id="ARBA00023136"/>
    </source>
</evidence>
<feature type="transmembrane region" description="Helical" evidence="15">
    <location>
        <begin position="126"/>
        <end position="143"/>
    </location>
</feature>
<evidence type="ECO:0000256" key="8">
    <source>
        <dbReference type="ARBA" id="ARBA00022692"/>
    </source>
</evidence>
<dbReference type="GO" id="GO:0016020">
    <property type="term" value="C:membrane"/>
    <property type="evidence" value="ECO:0007669"/>
    <property type="project" value="UniProtKB-SubCell"/>
</dbReference>
<keyword evidence="16" id="KW-0808">Transferase</keyword>
<evidence type="ECO:0000256" key="7">
    <source>
        <dbReference type="ARBA" id="ARBA00022516"/>
    </source>
</evidence>
<evidence type="ECO:0000256" key="5">
    <source>
        <dbReference type="ARBA" id="ARBA00013170"/>
    </source>
</evidence>
<keyword evidence="12" id="KW-0594">Phospholipid biosynthesis</keyword>
<dbReference type="AlphaFoldDB" id="A0A5C8PVX7"/>
<evidence type="ECO:0000256" key="15">
    <source>
        <dbReference type="SAM" id="Phobius"/>
    </source>
</evidence>
<keyword evidence="11 15" id="KW-0472">Membrane</keyword>
<keyword evidence="17" id="KW-1185">Reference proteome</keyword>